<comment type="caution">
    <text evidence="1">The sequence shown here is derived from an EMBL/GenBank/DDBJ whole genome shotgun (WGS) entry which is preliminary data.</text>
</comment>
<organism evidence="1 2">
    <name type="scientific">Idiomarina aquatica</name>
    <dbReference type="NCBI Taxonomy" id="1327752"/>
    <lineage>
        <taxon>Bacteria</taxon>
        <taxon>Pseudomonadati</taxon>
        <taxon>Pseudomonadota</taxon>
        <taxon>Gammaproteobacteria</taxon>
        <taxon>Alteromonadales</taxon>
        <taxon>Idiomarinaceae</taxon>
        <taxon>Idiomarina</taxon>
    </lineage>
</organism>
<keyword evidence="2" id="KW-1185">Reference proteome</keyword>
<evidence type="ECO:0000313" key="1">
    <source>
        <dbReference type="EMBL" id="TDP31251.1"/>
    </source>
</evidence>
<dbReference type="Proteomes" id="UP000295531">
    <property type="component" value="Unassembled WGS sequence"/>
</dbReference>
<accession>A0A4R6P1C4</accession>
<dbReference type="OrthoDB" id="8778495at2"/>
<dbReference type="EMBL" id="SNXI01000013">
    <property type="protein sequence ID" value="TDP31251.1"/>
    <property type="molecule type" value="Genomic_DNA"/>
</dbReference>
<gene>
    <name evidence="1" type="ORF">DEU29_11320</name>
</gene>
<proteinExistence type="predicted"/>
<evidence type="ECO:0000313" key="2">
    <source>
        <dbReference type="Proteomes" id="UP000295531"/>
    </source>
</evidence>
<sequence>MKRKKHTSKCIESAIVFAESKGWSIISGGKSSHCWGRMLCPFGARNKECRCGEFCLVSIWGTPKNHEQHARMLIKAVEKCQWRGQND</sequence>
<dbReference type="AlphaFoldDB" id="A0A4R6P1C4"/>
<name>A0A4R6P1C4_9GAMM</name>
<protein>
    <submittedName>
        <fullName evidence="1">Uncharacterized protein</fullName>
    </submittedName>
</protein>
<reference evidence="1 2" key="1">
    <citation type="submission" date="2019-03" db="EMBL/GenBank/DDBJ databases">
        <title>Freshwater and sediment microbial communities from various areas in North America, analyzing microbe dynamics in response to fracking.</title>
        <authorList>
            <person name="Lamendella R."/>
        </authorList>
    </citation>
    <scope>NUCLEOTIDE SEQUENCE [LARGE SCALE GENOMIC DNA]</scope>
    <source>
        <strain evidence="1 2">18_TX</strain>
    </source>
</reference>